<dbReference type="FunFam" id="3.40.50.1010:FF:000020">
    <property type="entry name" value="20S-pre-rRNA D-site endonuclease NOB1"/>
    <property type="match status" value="1"/>
</dbReference>
<accession>A0AAV5QV04</accession>
<evidence type="ECO:0000256" key="7">
    <source>
        <dbReference type="PIRNR" id="PIRNR037125"/>
    </source>
</evidence>
<dbReference type="InterPro" id="IPR014881">
    <property type="entry name" value="NOB1_Zn-bd"/>
</dbReference>
<evidence type="ECO:0000256" key="4">
    <source>
        <dbReference type="ARBA" id="ARBA00022801"/>
    </source>
</evidence>
<feature type="binding site" evidence="8">
    <location>
        <position position="310"/>
    </location>
    <ligand>
        <name>Zn(2+)</name>
        <dbReference type="ChEBI" id="CHEBI:29105"/>
    </ligand>
</feature>
<name>A0AAV5QV04_9ASCO</name>
<comment type="similarity">
    <text evidence="1 7">Belongs to the NOB1 family.</text>
</comment>
<dbReference type="GO" id="GO:0016787">
    <property type="term" value="F:hydrolase activity"/>
    <property type="evidence" value="ECO:0007669"/>
    <property type="project" value="UniProtKB-KW"/>
</dbReference>
<evidence type="ECO:0000256" key="2">
    <source>
        <dbReference type="ARBA" id="ARBA00022722"/>
    </source>
</evidence>
<gene>
    <name evidence="12" type="ORF">DASC09_057690</name>
</gene>
<dbReference type="Pfam" id="PF17146">
    <property type="entry name" value="PIN_6"/>
    <property type="match status" value="1"/>
</dbReference>
<dbReference type="InterPro" id="IPR039907">
    <property type="entry name" value="NOB1"/>
</dbReference>
<evidence type="ECO:0000256" key="9">
    <source>
        <dbReference type="SAM" id="MobiDB-lite"/>
    </source>
</evidence>
<dbReference type="GO" id="GO:0005730">
    <property type="term" value="C:nucleolus"/>
    <property type="evidence" value="ECO:0007669"/>
    <property type="project" value="UniProtKB-SubCell"/>
</dbReference>
<feature type="binding site" evidence="8">
    <location>
        <position position="329"/>
    </location>
    <ligand>
        <name>Zn(2+)</name>
        <dbReference type="ChEBI" id="CHEBI:29105"/>
    </ligand>
</feature>
<dbReference type="PANTHER" id="PTHR12814:SF2">
    <property type="entry name" value="RNA-BINDING PROTEIN NOB1"/>
    <property type="match status" value="1"/>
</dbReference>
<dbReference type="GO" id="GO:0004521">
    <property type="term" value="F:RNA endonuclease activity"/>
    <property type="evidence" value="ECO:0007669"/>
    <property type="project" value="UniProtKB-UniRule"/>
</dbReference>
<evidence type="ECO:0000259" key="10">
    <source>
        <dbReference type="Pfam" id="PF08772"/>
    </source>
</evidence>
<feature type="compositionally biased region" description="Basic and acidic residues" evidence="9">
    <location>
        <begin position="109"/>
        <end position="158"/>
    </location>
</feature>
<dbReference type="EMBL" id="BTFZ01000020">
    <property type="protein sequence ID" value="GMM38430.1"/>
    <property type="molecule type" value="Genomic_DNA"/>
</dbReference>
<dbReference type="InterPro" id="IPR033411">
    <property type="entry name" value="Ribonuclease_PIN"/>
</dbReference>
<feature type="region of interest" description="Disordered" evidence="9">
    <location>
        <begin position="109"/>
        <end position="244"/>
    </location>
</feature>
<dbReference type="SUPFAM" id="SSF144206">
    <property type="entry name" value="NOB1 zinc finger-like"/>
    <property type="match status" value="1"/>
</dbReference>
<feature type="compositionally biased region" description="Basic and acidic residues" evidence="9">
    <location>
        <begin position="173"/>
        <end position="193"/>
    </location>
</feature>
<protein>
    <recommendedName>
        <fullName evidence="7">20S-pre-rRNA D-site endonuclease NOB1</fullName>
    </recommendedName>
</protein>
<feature type="region of interest" description="Disordered" evidence="9">
    <location>
        <begin position="451"/>
        <end position="471"/>
    </location>
</feature>
<comment type="function">
    <text evidence="7">Required for the synthesis of 40S ribosome subunits. Has a role in processing 20S pre-rRNA into the mature 18S rRNA, where it is required for cleavage at the 3' end of the mature 18S rRNA (D-site). Accompanies the 20S pre-rRNA from the nucleus to the cytoplasm.</text>
</comment>
<keyword evidence="5 7" id="KW-0862">Zinc</keyword>
<feature type="binding site" evidence="8">
    <location>
        <position position="313"/>
    </location>
    <ligand>
        <name>Zn(2+)</name>
        <dbReference type="ChEBI" id="CHEBI:29105"/>
    </ligand>
</feature>
<dbReference type="GO" id="GO:0030490">
    <property type="term" value="P:maturation of SSU-rRNA"/>
    <property type="evidence" value="ECO:0007669"/>
    <property type="project" value="TreeGrafter"/>
</dbReference>
<dbReference type="InterPro" id="IPR036283">
    <property type="entry name" value="NOB1_Zf-like_sf"/>
</dbReference>
<keyword evidence="3 7" id="KW-0479">Metal-binding</keyword>
<evidence type="ECO:0000313" key="12">
    <source>
        <dbReference type="EMBL" id="GMM38430.1"/>
    </source>
</evidence>
<dbReference type="Pfam" id="PF08772">
    <property type="entry name" value="Zn_ribbon_NOB1"/>
    <property type="match status" value="1"/>
</dbReference>
<dbReference type="PIRSF" id="PIRSF037125">
    <property type="entry name" value="D-site_20S_pre-rRNA_nuclease"/>
    <property type="match status" value="1"/>
</dbReference>
<keyword evidence="6 7" id="KW-0539">Nucleus</keyword>
<sequence>MSDTKQTPPVQALVLDAHPLITQHFSTLSTYASSFFTTPSVFQEIKDENARRNLELWKEKLTLRHPKPVSINRVSEFAKLTGDLNVLSAQDIHIIALALELDIEEHGTDEHIRNFPGEKKQAKQEEEEKEVEDPKVEETLKTPADDDAEVKVNEEVPAKKKNRRRGGKKQRAKREAEAQAKLEMEESESKEPQVTEELETTVEEIAVTDNSEILQQVDQPTEQNEINDDDDDDDDDDDGEWITESNLLETIQKDSGERLEESKNHHTTTKVALSSQDFAVQNVAIQMGLKLMNTATGLQIKRIRNYMLRCHACFRLQPPNESKHFCASCGGATLLRCVVVVDAKTGEMKPLLKKNFEWHNRGNRYSIASPLSKNTQKKLGKGGFQNNKNSKYYDAHNNVPILRADQKEYGKALKNENWTQRQNEKFLENWIGGGSADNFYSPFANGDSSNRYHSNVKVNPGRHANSSRRRR</sequence>
<feature type="region of interest" description="Disordered" evidence="9">
    <location>
        <begin position="367"/>
        <end position="390"/>
    </location>
</feature>
<evidence type="ECO:0000259" key="11">
    <source>
        <dbReference type="Pfam" id="PF17146"/>
    </source>
</evidence>
<dbReference type="Gene3D" id="3.40.50.1010">
    <property type="entry name" value="5'-nuclease"/>
    <property type="match status" value="1"/>
</dbReference>
<feature type="compositionally biased region" description="Acidic residues" evidence="9">
    <location>
        <begin position="225"/>
        <end position="241"/>
    </location>
</feature>
<dbReference type="GO" id="GO:0030688">
    <property type="term" value="C:preribosome, small subunit precursor"/>
    <property type="evidence" value="ECO:0007669"/>
    <property type="project" value="TreeGrafter"/>
</dbReference>
<dbReference type="GO" id="GO:0005737">
    <property type="term" value="C:cytoplasm"/>
    <property type="evidence" value="ECO:0007669"/>
    <property type="project" value="UniProtKB-ARBA"/>
</dbReference>
<keyword evidence="13" id="KW-1185">Reference proteome</keyword>
<comment type="subcellular location">
    <subcellularLocation>
        <location evidence="7">Nucleus</location>
        <location evidence="7">Nucleolus</location>
    </subcellularLocation>
</comment>
<dbReference type="RefSeq" id="XP_064855425.1">
    <property type="nucleotide sequence ID" value="XM_064999353.1"/>
</dbReference>
<evidence type="ECO:0000256" key="1">
    <source>
        <dbReference type="ARBA" id="ARBA00005858"/>
    </source>
</evidence>
<feature type="binding site" evidence="8">
    <location>
        <position position="326"/>
    </location>
    <ligand>
        <name>Zn(2+)</name>
        <dbReference type="ChEBI" id="CHEBI:29105"/>
    </ligand>
</feature>
<proteinExistence type="inferred from homology"/>
<keyword evidence="4" id="KW-0378">Hydrolase</keyword>
<evidence type="ECO:0000256" key="3">
    <source>
        <dbReference type="ARBA" id="ARBA00022723"/>
    </source>
</evidence>
<feature type="domain" description="Ribonuclease PIN" evidence="11">
    <location>
        <begin position="13"/>
        <end position="101"/>
    </location>
</feature>
<organism evidence="12 13">
    <name type="scientific">Saccharomycopsis crataegensis</name>
    <dbReference type="NCBI Taxonomy" id="43959"/>
    <lineage>
        <taxon>Eukaryota</taxon>
        <taxon>Fungi</taxon>
        <taxon>Dikarya</taxon>
        <taxon>Ascomycota</taxon>
        <taxon>Saccharomycotina</taxon>
        <taxon>Saccharomycetes</taxon>
        <taxon>Saccharomycopsidaceae</taxon>
        <taxon>Saccharomycopsis</taxon>
    </lineage>
</organism>
<comment type="caution">
    <text evidence="12">The sequence shown here is derived from an EMBL/GenBank/DDBJ whole genome shotgun (WGS) entry which is preliminary data.</text>
</comment>
<dbReference type="CDD" id="cd09876">
    <property type="entry name" value="PIN_Nob1-like"/>
    <property type="match status" value="1"/>
</dbReference>
<dbReference type="PANTHER" id="PTHR12814">
    <property type="entry name" value="RNA-BINDING PROTEIN NOB1"/>
    <property type="match status" value="1"/>
</dbReference>
<feature type="compositionally biased region" description="Polar residues" evidence="9">
    <location>
        <begin position="209"/>
        <end position="224"/>
    </location>
</feature>
<evidence type="ECO:0000256" key="8">
    <source>
        <dbReference type="PIRSR" id="PIRSR037125-1"/>
    </source>
</evidence>
<reference evidence="12 13" key="1">
    <citation type="journal article" date="2023" name="Elife">
        <title>Identification of key yeast species and microbe-microbe interactions impacting larval growth of Drosophila in the wild.</title>
        <authorList>
            <person name="Mure A."/>
            <person name="Sugiura Y."/>
            <person name="Maeda R."/>
            <person name="Honda K."/>
            <person name="Sakurai N."/>
            <person name="Takahashi Y."/>
            <person name="Watada M."/>
            <person name="Katoh T."/>
            <person name="Gotoh A."/>
            <person name="Gotoh Y."/>
            <person name="Taniguchi I."/>
            <person name="Nakamura K."/>
            <person name="Hayashi T."/>
            <person name="Katayama T."/>
            <person name="Uemura T."/>
            <person name="Hattori Y."/>
        </authorList>
    </citation>
    <scope>NUCLEOTIDE SEQUENCE [LARGE SCALE GENOMIC DNA]</scope>
    <source>
        <strain evidence="12 13">SC-9</strain>
    </source>
</reference>
<keyword evidence="2" id="KW-0540">Nuclease</keyword>
<feature type="domain" description="Nin one binding (NOB1) Zn-ribbon-like" evidence="10">
    <location>
        <begin position="300"/>
        <end position="371"/>
    </location>
</feature>
<dbReference type="GO" id="GO:0046872">
    <property type="term" value="F:metal ion binding"/>
    <property type="evidence" value="ECO:0007669"/>
    <property type="project" value="UniProtKB-UniRule"/>
</dbReference>
<evidence type="ECO:0000256" key="6">
    <source>
        <dbReference type="ARBA" id="ARBA00023242"/>
    </source>
</evidence>
<evidence type="ECO:0000313" key="13">
    <source>
        <dbReference type="Proteomes" id="UP001360560"/>
    </source>
</evidence>
<dbReference type="AlphaFoldDB" id="A0AAV5QV04"/>
<dbReference type="InterPro" id="IPR017117">
    <property type="entry name" value="Nob1_euk"/>
</dbReference>
<dbReference type="Proteomes" id="UP001360560">
    <property type="component" value="Unassembled WGS sequence"/>
</dbReference>
<dbReference type="Gene3D" id="6.20.210.10">
    <property type="entry name" value="Nin one binding (NOB1), Zn-ribbon-like"/>
    <property type="match status" value="1"/>
</dbReference>
<feature type="compositionally biased region" description="Basic residues" evidence="9">
    <location>
        <begin position="159"/>
        <end position="172"/>
    </location>
</feature>
<evidence type="ECO:0000256" key="5">
    <source>
        <dbReference type="ARBA" id="ARBA00022833"/>
    </source>
</evidence>
<dbReference type="GeneID" id="90076418"/>